<evidence type="ECO:0000256" key="1">
    <source>
        <dbReference type="ARBA" id="ARBA00007248"/>
    </source>
</evidence>
<organism evidence="3 4">
    <name type="scientific">Pedobacter alluvionis</name>
    <dbReference type="NCBI Taxonomy" id="475253"/>
    <lineage>
        <taxon>Bacteria</taxon>
        <taxon>Pseudomonadati</taxon>
        <taxon>Bacteroidota</taxon>
        <taxon>Sphingobacteriia</taxon>
        <taxon>Sphingobacteriales</taxon>
        <taxon>Sphingobacteriaceae</taxon>
        <taxon>Pedobacter</taxon>
    </lineage>
</organism>
<evidence type="ECO:0000313" key="4">
    <source>
        <dbReference type="Proteomes" id="UP000273898"/>
    </source>
</evidence>
<sequence length="298" mass="33402">MNMRRIFIIILVLMVSAQACIKENLEDCEFKIAVYFTQPDSCNNRPVYTKSGQLTVFAFNQSGILSGRFSNAGVSFGLDEQITLNLKQGVYTLVAVAGLSDEHFANQSLINGQTRLSEFYIPSYVMKDGNKETENGAFFIGILQQVKITQNNAYSIAMKLVGKPLNLTLNGGLVNHSYQARISYNAIGYSLTNNLTYNFATDHFTMAKLYTNAIKQDVYHANTGVLWPVGNQASRLIIRDLINDVDIFNADIKALLAKFSQVDFNCEPVIDIQINYSLSHNIEIVINGWKVQYSEMEL</sequence>
<dbReference type="Pfam" id="PF08842">
    <property type="entry name" value="Mfa2"/>
    <property type="match status" value="1"/>
</dbReference>
<name>A0A497YH07_9SPHI</name>
<protein>
    <submittedName>
        <fullName evidence="3">Fimbrillin-A associated anchor protein Mfa1/Mfa2</fullName>
    </submittedName>
</protein>
<dbReference type="Proteomes" id="UP000273898">
    <property type="component" value="Unassembled WGS sequence"/>
</dbReference>
<comment type="caution">
    <text evidence="3">The sequence shown here is derived from an EMBL/GenBank/DDBJ whole genome shotgun (WGS) entry which is preliminary data.</text>
</comment>
<evidence type="ECO:0000256" key="2">
    <source>
        <dbReference type="SAM" id="SignalP"/>
    </source>
</evidence>
<feature type="chain" id="PRO_5019794398" evidence="2">
    <location>
        <begin position="20"/>
        <end position="298"/>
    </location>
</feature>
<comment type="similarity">
    <text evidence="1">Belongs to the bacteroidetes fimbrillin superfamily. FimB/Mfa2 family.</text>
</comment>
<feature type="signal peptide" evidence="2">
    <location>
        <begin position="1"/>
        <end position="19"/>
    </location>
</feature>
<evidence type="ECO:0000313" key="3">
    <source>
        <dbReference type="EMBL" id="RLJ79650.1"/>
    </source>
</evidence>
<gene>
    <name evidence="3" type="ORF">BCL90_0357</name>
</gene>
<reference evidence="3 4" key="1">
    <citation type="submission" date="2018-10" db="EMBL/GenBank/DDBJ databases">
        <title>Genomic Encyclopedia of Archaeal and Bacterial Type Strains, Phase II (KMG-II): from individual species to whole genera.</title>
        <authorList>
            <person name="Goeker M."/>
        </authorList>
    </citation>
    <scope>NUCLEOTIDE SEQUENCE [LARGE SCALE GENOMIC DNA]</scope>
    <source>
        <strain evidence="3 4">DSM 19624</strain>
    </source>
</reference>
<dbReference type="InterPro" id="IPR014941">
    <property type="entry name" value="FimB/Mfa2/Mfa3"/>
</dbReference>
<keyword evidence="2" id="KW-0732">Signal</keyword>
<dbReference type="EMBL" id="RCCK01000010">
    <property type="protein sequence ID" value="RLJ79650.1"/>
    <property type="molecule type" value="Genomic_DNA"/>
</dbReference>
<dbReference type="AlphaFoldDB" id="A0A497YH07"/>
<dbReference type="PROSITE" id="PS51257">
    <property type="entry name" value="PROKAR_LIPOPROTEIN"/>
    <property type="match status" value="1"/>
</dbReference>
<proteinExistence type="inferred from homology"/>
<accession>A0A497YH07</accession>
<dbReference type="Gene3D" id="2.60.40.2100">
    <property type="match status" value="1"/>
</dbReference>